<dbReference type="RefSeq" id="WP_018302936.1">
    <property type="nucleotide sequence ID" value="NZ_KB902288.1"/>
</dbReference>
<accession>A0A0D0Q731</accession>
<dbReference type="OrthoDB" id="9968608at2"/>
<dbReference type="AlphaFoldDB" id="A0A0D0Q731"/>
<reference evidence="1 2" key="1">
    <citation type="submission" date="2013-01" db="EMBL/GenBank/DDBJ databases">
        <authorList>
            <person name="Fiebig A."/>
            <person name="Goeker M."/>
            <person name="Klenk H.-P.P."/>
        </authorList>
    </citation>
    <scope>NUCLEOTIDE SEQUENCE [LARGE SCALE GENOMIC DNA]</scope>
    <source>
        <strain evidence="1 2">DSM 24838</strain>
    </source>
</reference>
<evidence type="ECO:0000313" key="1">
    <source>
        <dbReference type="EMBL" id="KIQ70199.1"/>
    </source>
</evidence>
<organism evidence="1 2">
    <name type="scientific">Wenxinia marina DSM 24838</name>
    <dbReference type="NCBI Taxonomy" id="1123501"/>
    <lineage>
        <taxon>Bacteria</taxon>
        <taxon>Pseudomonadati</taxon>
        <taxon>Pseudomonadota</taxon>
        <taxon>Alphaproteobacteria</taxon>
        <taxon>Rhodobacterales</taxon>
        <taxon>Roseobacteraceae</taxon>
        <taxon>Wenxinia</taxon>
    </lineage>
</organism>
<sequence>MAAITAEKRIIELEAALADYAHRYGMTDEARRLLVKDPFHRVQLETKRPDDEHV</sequence>
<comment type="caution">
    <text evidence="1">The sequence shown here is derived from an EMBL/GenBank/DDBJ whole genome shotgun (WGS) entry which is preliminary data.</text>
</comment>
<evidence type="ECO:0000313" key="2">
    <source>
        <dbReference type="Proteomes" id="UP000035100"/>
    </source>
</evidence>
<gene>
    <name evidence="1" type="ORF">Wenmar_01158</name>
</gene>
<dbReference type="Proteomes" id="UP000035100">
    <property type="component" value="Unassembled WGS sequence"/>
</dbReference>
<protein>
    <submittedName>
        <fullName evidence="1">Uncharacterized protein</fullName>
    </submittedName>
</protein>
<dbReference type="EMBL" id="AONG01000006">
    <property type="protein sequence ID" value="KIQ70199.1"/>
    <property type="molecule type" value="Genomic_DNA"/>
</dbReference>
<proteinExistence type="predicted"/>
<name>A0A0D0Q731_9RHOB</name>
<keyword evidence="2" id="KW-1185">Reference proteome</keyword>